<feature type="domain" description="YrdC-like" evidence="15">
    <location>
        <begin position="12"/>
        <end position="201"/>
    </location>
</feature>
<feature type="binding site" evidence="14">
    <location>
        <position position="143"/>
    </location>
    <ligand>
        <name>ATP</name>
        <dbReference type="ChEBI" id="CHEBI:30616"/>
    </ligand>
</feature>
<dbReference type="PANTHER" id="PTHR17490:SF16">
    <property type="entry name" value="THREONYLCARBAMOYL-AMP SYNTHASE"/>
    <property type="match status" value="1"/>
</dbReference>
<dbReference type="EMBL" id="AENN01000015">
    <property type="protein sequence ID" value="EFR31063.1"/>
    <property type="molecule type" value="Genomic_DNA"/>
</dbReference>
<dbReference type="PANTHER" id="PTHR17490">
    <property type="entry name" value="SUA5"/>
    <property type="match status" value="1"/>
</dbReference>
<keyword evidence="8 13" id="KW-0548">Nucleotidyltransferase</keyword>
<dbReference type="InterPro" id="IPR050156">
    <property type="entry name" value="TC-AMP_synthase_SUA5"/>
</dbReference>
<feature type="binding site" evidence="14">
    <location>
        <position position="238"/>
    </location>
    <ligand>
        <name>ATP</name>
        <dbReference type="ChEBI" id="CHEBI:30616"/>
    </ligand>
</feature>
<comment type="function">
    <text evidence="13">Required for the formation of a threonylcarbamoyl group on adenosine at position 37 (t(6)A37) in tRNAs that read codons beginning with adenine.</text>
</comment>
<dbReference type="InterPro" id="IPR006070">
    <property type="entry name" value="Sua5-like_dom"/>
</dbReference>
<keyword evidence="9 13" id="KW-0547">Nucleotide-binding</keyword>
<dbReference type="GO" id="GO:0008033">
    <property type="term" value="P:tRNA processing"/>
    <property type="evidence" value="ECO:0007669"/>
    <property type="project" value="UniProtKB-KW"/>
</dbReference>
<organism evidence="16 17">
    <name type="scientific">Eremococcus coleocola ACS-139-V-Col8</name>
    <dbReference type="NCBI Taxonomy" id="908337"/>
    <lineage>
        <taxon>Bacteria</taxon>
        <taxon>Bacillati</taxon>
        <taxon>Bacillota</taxon>
        <taxon>Bacilli</taxon>
        <taxon>Lactobacillales</taxon>
        <taxon>Aerococcaceae</taxon>
        <taxon>Eremococcus</taxon>
    </lineage>
</organism>
<keyword evidence="7 13" id="KW-0819">tRNA processing</keyword>
<dbReference type="InterPro" id="IPR005145">
    <property type="entry name" value="Sua5_C"/>
</dbReference>
<evidence type="ECO:0000256" key="10">
    <source>
        <dbReference type="ARBA" id="ARBA00022840"/>
    </source>
</evidence>
<dbReference type="GO" id="GO:0003725">
    <property type="term" value="F:double-stranded RNA binding"/>
    <property type="evidence" value="ECO:0007669"/>
    <property type="project" value="UniProtKB-UniRule"/>
</dbReference>
<dbReference type="Gene3D" id="3.90.870.10">
    <property type="entry name" value="DHBP synthase"/>
    <property type="match status" value="1"/>
</dbReference>
<dbReference type="SUPFAM" id="SSF55821">
    <property type="entry name" value="YrdC/RibB"/>
    <property type="match status" value="1"/>
</dbReference>
<evidence type="ECO:0000256" key="13">
    <source>
        <dbReference type="PIRNR" id="PIRNR004930"/>
    </source>
</evidence>
<dbReference type="Pfam" id="PF01300">
    <property type="entry name" value="Sua5_yciO_yrdC"/>
    <property type="match status" value="1"/>
</dbReference>
<keyword evidence="6 13" id="KW-0808">Transferase</keyword>
<evidence type="ECO:0000256" key="14">
    <source>
        <dbReference type="PIRSR" id="PIRSR004930-1"/>
    </source>
</evidence>
<evidence type="ECO:0000259" key="15">
    <source>
        <dbReference type="PROSITE" id="PS51163"/>
    </source>
</evidence>
<evidence type="ECO:0000256" key="4">
    <source>
        <dbReference type="ARBA" id="ARBA00015492"/>
    </source>
</evidence>
<dbReference type="InterPro" id="IPR017945">
    <property type="entry name" value="DHBP_synth_RibB-like_a/b_dom"/>
</dbReference>
<evidence type="ECO:0000256" key="11">
    <source>
        <dbReference type="ARBA" id="ARBA00029774"/>
    </source>
</evidence>
<evidence type="ECO:0000256" key="12">
    <source>
        <dbReference type="ARBA" id="ARBA00048366"/>
    </source>
</evidence>
<evidence type="ECO:0000256" key="3">
    <source>
        <dbReference type="ARBA" id="ARBA00012584"/>
    </source>
</evidence>
<dbReference type="AlphaFoldDB" id="E4KP80"/>
<keyword evidence="17" id="KW-1185">Reference proteome</keyword>
<feature type="binding site" evidence="14">
    <location>
        <position position="151"/>
    </location>
    <ligand>
        <name>ATP</name>
        <dbReference type="ChEBI" id="CHEBI:30616"/>
    </ligand>
</feature>
<dbReference type="PIRSF" id="PIRSF004930">
    <property type="entry name" value="Tln_factor_SUA5"/>
    <property type="match status" value="1"/>
</dbReference>
<dbReference type="InterPro" id="IPR038385">
    <property type="entry name" value="Sua5/YwlC_C"/>
</dbReference>
<feature type="binding site" evidence="14">
    <location>
        <position position="66"/>
    </location>
    <ligand>
        <name>L-threonine</name>
        <dbReference type="ChEBI" id="CHEBI:57926"/>
    </ligand>
</feature>
<dbReference type="EC" id="2.7.7.87" evidence="3 13"/>
<evidence type="ECO:0000256" key="7">
    <source>
        <dbReference type="ARBA" id="ARBA00022694"/>
    </source>
</evidence>
<reference evidence="16 17" key="1">
    <citation type="submission" date="2010-10" db="EMBL/GenBank/DDBJ databases">
        <authorList>
            <person name="Durkin A.S."/>
            <person name="Madupu R."/>
            <person name="Torralba M."/>
            <person name="Gillis M."/>
            <person name="Methe B."/>
            <person name="Sutton G."/>
            <person name="Nelson K.E."/>
        </authorList>
    </citation>
    <scope>NUCLEOTIDE SEQUENCE [LARGE SCALE GENOMIC DNA]</scope>
    <source>
        <strain evidence="16 17">ACS-139-V-Col8</strain>
    </source>
</reference>
<sequence length="346" mass="37405">MENKMKTHIFMPDQLDQAAQCLKEGGLVAFPTETVFGLGAIANNEAAVQSVFKTKGRPNDNPLIIHVASIESVHHYAASVSPLAQALMEKFWPGPLTIILPIKTGTFAPAATAGQNTAGFRMPDQDQTLALIDKVGFPLVGPSANLSGKPSPTSLAHVLHDFNGKIAGVVANQAELTAIGVESTVVLPLADHIEILRPGHVTVDMIEEAIGVPAHVRTAAEQLANQAIMSPGVKYRHYSPKQPVYLMAFDHTLEDWQEEIDKFPEAVAILAYQDHITSLQNHQKVVASYSLGKKGDWESATRHLFAGLRALEESSAKILMVQGLDPKVADHQAYMNRLSKAATHVL</sequence>
<accession>E4KP80</accession>
<dbReference type="GO" id="GO:0061710">
    <property type="term" value="F:L-threonylcarbamoyladenylate synthase"/>
    <property type="evidence" value="ECO:0007669"/>
    <property type="project" value="UniProtKB-EC"/>
</dbReference>
<feature type="binding site" evidence="14">
    <location>
        <position position="197"/>
    </location>
    <ligand>
        <name>ATP</name>
        <dbReference type="ChEBI" id="CHEBI:30616"/>
    </ligand>
</feature>
<evidence type="ECO:0000256" key="8">
    <source>
        <dbReference type="ARBA" id="ARBA00022695"/>
    </source>
</evidence>
<comment type="subcellular location">
    <subcellularLocation>
        <location evidence="1 13">Cytoplasm</location>
    </subcellularLocation>
</comment>
<evidence type="ECO:0000256" key="2">
    <source>
        <dbReference type="ARBA" id="ARBA00007663"/>
    </source>
</evidence>
<evidence type="ECO:0000313" key="17">
    <source>
        <dbReference type="Proteomes" id="UP000005990"/>
    </source>
</evidence>
<dbReference type="GO" id="GO:0000049">
    <property type="term" value="F:tRNA binding"/>
    <property type="evidence" value="ECO:0007669"/>
    <property type="project" value="TreeGrafter"/>
</dbReference>
<dbReference type="RefSeq" id="WP_006418266.1">
    <property type="nucleotide sequence ID" value="NZ_AENN01000015.1"/>
</dbReference>
<comment type="caution">
    <text evidence="16">The sequence shown here is derived from an EMBL/GenBank/DDBJ whole genome shotgun (WGS) entry which is preliminary data.</text>
</comment>
<keyword evidence="10 13" id="KW-0067">ATP-binding</keyword>
<keyword evidence="5 13" id="KW-0963">Cytoplasm</keyword>
<gene>
    <name evidence="16" type="ORF">HMPREF9257_1367</name>
</gene>
<feature type="binding site" evidence="14">
    <location>
        <position position="183"/>
    </location>
    <ligand>
        <name>L-threonine</name>
        <dbReference type="ChEBI" id="CHEBI:57926"/>
    </ligand>
</feature>
<evidence type="ECO:0000313" key="16">
    <source>
        <dbReference type="EMBL" id="EFR31063.1"/>
    </source>
</evidence>
<dbReference type="NCBIfam" id="TIGR00057">
    <property type="entry name" value="L-threonylcarbamoyladenylate synthase"/>
    <property type="match status" value="1"/>
</dbReference>
<comment type="similarity">
    <text evidence="2 13">Belongs to the SUA5 family.</text>
</comment>
<dbReference type="Proteomes" id="UP000005990">
    <property type="component" value="Unassembled WGS sequence"/>
</dbReference>
<dbReference type="STRING" id="908337.HMPREF9257_1367"/>
<feature type="binding site" evidence="14">
    <location>
        <position position="61"/>
    </location>
    <ligand>
        <name>ATP</name>
        <dbReference type="ChEBI" id="CHEBI:30616"/>
    </ligand>
</feature>
<name>E4KP80_9LACT</name>
<evidence type="ECO:0000256" key="5">
    <source>
        <dbReference type="ARBA" id="ARBA00022490"/>
    </source>
</evidence>
<evidence type="ECO:0000256" key="9">
    <source>
        <dbReference type="ARBA" id="ARBA00022741"/>
    </source>
</evidence>
<protein>
    <recommendedName>
        <fullName evidence="4 13">Threonylcarbamoyl-AMP synthase</fullName>
        <shortName evidence="13">TC-AMP synthase</shortName>
        <ecNumber evidence="3 13">2.7.7.87</ecNumber>
    </recommendedName>
    <alternativeName>
        <fullName evidence="11 13">L-threonylcarbamoyladenylate synthase</fullName>
    </alternativeName>
</protein>
<comment type="catalytic activity">
    <reaction evidence="12 13">
        <text>L-threonine + hydrogencarbonate + ATP = L-threonylcarbamoyladenylate + diphosphate + H2O</text>
        <dbReference type="Rhea" id="RHEA:36407"/>
        <dbReference type="ChEBI" id="CHEBI:15377"/>
        <dbReference type="ChEBI" id="CHEBI:17544"/>
        <dbReference type="ChEBI" id="CHEBI:30616"/>
        <dbReference type="ChEBI" id="CHEBI:33019"/>
        <dbReference type="ChEBI" id="CHEBI:57926"/>
        <dbReference type="ChEBI" id="CHEBI:73682"/>
        <dbReference type="EC" id="2.7.7.87"/>
    </reaction>
</comment>
<dbReference type="PROSITE" id="PS51163">
    <property type="entry name" value="YRDC"/>
    <property type="match status" value="1"/>
</dbReference>
<dbReference type="GO" id="GO:0006450">
    <property type="term" value="P:regulation of translational fidelity"/>
    <property type="evidence" value="ECO:0007669"/>
    <property type="project" value="TreeGrafter"/>
</dbReference>
<dbReference type="GO" id="GO:0005737">
    <property type="term" value="C:cytoplasm"/>
    <property type="evidence" value="ECO:0007669"/>
    <property type="project" value="UniProtKB-SubCell"/>
</dbReference>
<evidence type="ECO:0000256" key="6">
    <source>
        <dbReference type="ARBA" id="ARBA00022679"/>
    </source>
</evidence>
<dbReference type="eggNOG" id="COG0009">
    <property type="taxonomic scope" value="Bacteria"/>
</dbReference>
<feature type="binding site" evidence="14">
    <location>
        <position position="34"/>
    </location>
    <ligand>
        <name>L-threonine</name>
        <dbReference type="ChEBI" id="CHEBI:57926"/>
    </ligand>
</feature>
<dbReference type="InterPro" id="IPR010923">
    <property type="entry name" value="T(6)A37_SUA5"/>
</dbReference>
<proteinExistence type="inferred from homology"/>
<evidence type="ECO:0000256" key="1">
    <source>
        <dbReference type="ARBA" id="ARBA00004496"/>
    </source>
</evidence>
<feature type="binding site" evidence="14">
    <location>
        <position position="117"/>
    </location>
    <ligand>
        <name>ATP</name>
        <dbReference type="ChEBI" id="CHEBI:30616"/>
    </ligand>
</feature>
<dbReference type="Pfam" id="PF03481">
    <property type="entry name" value="Sua5_C"/>
    <property type="match status" value="1"/>
</dbReference>
<feature type="binding site" evidence="14">
    <location>
        <position position="57"/>
    </location>
    <ligand>
        <name>ATP</name>
        <dbReference type="ChEBI" id="CHEBI:30616"/>
    </ligand>
</feature>
<dbReference type="GO" id="GO:0005524">
    <property type="term" value="F:ATP binding"/>
    <property type="evidence" value="ECO:0007669"/>
    <property type="project" value="UniProtKB-UniRule"/>
</dbReference>
<dbReference type="Gene3D" id="3.40.50.11030">
    <property type="entry name" value="Threonylcarbamoyl-AMP synthase, C-terminal domain"/>
    <property type="match status" value="1"/>
</dbReference>
<feature type="binding site" evidence="14">
    <location>
        <position position="121"/>
    </location>
    <ligand>
        <name>L-threonine</name>
        <dbReference type="ChEBI" id="CHEBI:57926"/>
    </ligand>
</feature>